<dbReference type="GeneID" id="111104605"/>
<dbReference type="RefSeq" id="XP_022294339.1">
    <property type="nucleotide sequence ID" value="XM_022438631.1"/>
</dbReference>
<dbReference type="Pfam" id="PF00023">
    <property type="entry name" value="Ank"/>
    <property type="match status" value="1"/>
</dbReference>
<feature type="repeat" description="ANK" evidence="3">
    <location>
        <begin position="981"/>
        <end position="1013"/>
    </location>
</feature>
<keyword evidence="2 3" id="KW-0040">ANK repeat</keyword>
<feature type="repeat" description="ANK" evidence="3">
    <location>
        <begin position="721"/>
        <end position="753"/>
    </location>
</feature>
<evidence type="ECO:0000259" key="4">
    <source>
        <dbReference type="Pfam" id="PF20720"/>
    </source>
</evidence>
<feature type="repeat" description="ANK" evidence="3">
    <location>
        <begin position="1276"/>
        <end position="1308"/>
    </location>
</feature>
<evidence type="ECO:0000313" key="6">
    <source>
        <dbReference type="RefSeq" id="XP_022294339.1"/>
    </source>
</evidence>
<feature type="repeat" description="ANK" evidence="3">
    <location>
        <begin position="655"/>
        <end position="687"/>
    </location>
</feature>
<dbReference type="PANTHER" id="PTHR24126">
    <property type="entry name" value="ANKYRIN REPEAT, PH AND SEC7 DOMAIN CONTAINING PROTEIN SECG-RELATED"/>
    <property type="match status" value="1"/>
</dbReference>
<evidence type="ECO:0000256" key="1">
    <source>
        <dbReference type="ARBA" id="ARBA00022737"/>
    </source>
</evidence>
<protein>
    <submittedName>
        <fullName evidence="6">Ankyrin-1-like</fullName>
    </submittedName>
</protein>
<organism evidence="5 6">
    <name type="scientific">Crassostrea virginica</name>
    <name type="common">Eastern oyster</name>
    <dbReference type="NCBI Taxonomy" id="6565"/>
    <lineage>
        <taxon>Eukaryota</taxon>
        <taxon>Metazoa</taxon>
        <taxon>Spiralia</taxon>
        <taxon>Lophotrochozoa</taxon>
        <taxon>Mollusca</taxon>
        <taxon>Bivalvia</taxon>
        <taxon>Autobranchia</taxon>
        <taxon>Pteriomorphia</taxon>
        <taxon>Ostreida</taxon>
        <taxon>Ostreoidea</taxon>
        <taxon>Ostreidae</taxon>
        <taxon>Crassostrea</taxon>
    </lineage>
</organism>
<feature type="repeat" description="ANK" evidence="3">
    <location>
        <begin position="1144"/>
        <end position="1176"/>
    </location>
</feature>
<dbReference type="Gene3D" id="1.25.40.20">
    <property type="entry name" value="Ankyrin repeat-containing domain"/>
    <property type="match status" value="3"/>
</dbReference>
<sequence length="1344" mass="151398">MHLIFYDSELGSLRRREEIVGENPNNEMELLLQNGKKQTDNEGRHIGTENLRHKRTLLKERDDTLFSEYVENEIERDCFEHWKREDTTFISTAASREVERMLNNHSIVIVSGHSGSGKSAIIHHIALKYLKNRWLVKPVDSVEEIKEIYKANNYIKNKTLFVLNDPVGKESIDEASYSSWRKNEQTLKHFLENVKFIVTCRKSILDETRVQALHLLTGSNVVVIDENQNKLSALEKRHIFKMHNPKENVSEIKLREILKIDTYFPLLCKLFANNKDPFEDRLNFFREPKEVIQKEINNLKCSNKEKYCGLVCLVFFNNKVCSNVLTKNYKIFKECLNLCGLPDFTAPATIVDNLGLLKGLFVTKIGDAYQFLHDFVSEVTTFVFGTDYPVQIIKYADIRFLRRRVRLHMAVESTSSFIISLRDEHTEELVDRFLKDIFGVRFMEVVLNPCLRNKIIIDALLKKINQGENDVNLMLKEIETAPEEQNETNNETNVRFSRLDFIYLGKKVSPLFALIVFCHDDLSFYCMEAIKQAKKQCLDAKLFSAVCCNGSRKLFNLFSEQEVQLCLTKTWGDLYPVDILSLFHNYDLLEDVMTNISDTKEKSNQGRLLSPLALAIIGDSQRETQNKDLLNQSSRDKTVQILLRNNNEVNSFENNGDSPLLLACKYGYDSIVNLLLRHGAEVHLSNKFLECPLARACENGHDKTVQLLLSHGAALNLCNCLGESPLYVACKNGHYRTVEILLNHGASVSLYDMFRISPLSIACKNGHFNTTKRLLNYGADVNFCDKFEHSPLAKACRKGCNNIVKLLLQKGANVNYSFCPLYEACENGHKETVQLLLDNNADVNLGNNDIVNPLYKACELGYDEIVELLIEKGARFDLYDTFGNDALYIACKNGYADTVQVLLDSGADMNSSNKNGDRYFCIACEKGHERVVKVLLRNGVDVNLCDAKGISPIYIACRYGHENIVQLLLDDNADVNQCNREGVSPLSRTCELGRNHIVSLLIQNGVNLCDKNGFSPLYRACENGHYTSVQHLLNNGVYVNLCNSSGVSSLYKCCENGHERIVLLLIQNGAVVNLRNNDLTSPLKIACANGHYVSAEYLLNNGAEINLCNSCGVSPLYEACRNGHDSIVQLLIQNGAEVNLRNYDLTSPLNIACANGHYISAEYLLNNGAEINLCNSCGVTPLHAACRNGHDSIVQLLLNNNATLHICDNENSSPFSKAVENGHDSTVQVIVKSGKEISFLNGDLNHLLYTACIFGSFFTARFLLQNGADVNFCNENGSSPLHKACENGYDNIVELLLRYDADIISCDGNRISPICLAYLFGHKSTVDILENNGATLCCSHRGIF</sequence>
<evidence type="ECO:0000256" key="3">
    <source>
        <dbReference type="PROSITE-ProRule" id="PRU00023"/>
    </source>
</evidence>
<dbReference type="Pfam" id="PF12796">
    <property type="entry name" value="Ank_2"/>
    <property type="match status" value="6"/>
</dbReference>
<dbReference type="KEGG" id="cvn:111104605"/>
<feature type="repeat" description="ANK" evidence="3">
    <location>
        <begin position="754"/>
        <end position="786"/>
    </location>
</feature>
<feature type="repeat" description="ANK" evidence="3">
    <location>
        <begin position="849"/>
        <end position="881"/>
    </location>
</feature>
<name>A0A8B8AVP4_CRAVI</name>
<accession>A0A8B8AVP4</accession>
<dbReference type="InterPro" id="IPR002110">
    <property type="entry name" value="Ankyrin_rpt"/>
</dbReference>
<dbReference type="SMART" id="SM00248">
    <property type="entry name" value="ANK"/>
    <property type="match status" value="22"/>
</dbReference>
<dbReference type="PROSITE" id="PS50297">
    <property type="entry name" value="ANK_REP_REGION"/>
    <property type="match status" value="16"/>
</dbReference>
<dbReference type="InterPro" id="IPR049050">
    <property type="entry name" value="nSTAND3"/>
</dbReference>
<feature type="repeat" description="ANK" evidence="3">
    <location>
        <begin position="1012"/>
        <end position="1044"/>
    </location>
</feature>
<dbReference type="OrthoDB" id="2096069at2759"/>
<dbReference type="PANTHER" id="PTHR24126:SF14">
    <property type="entry name" value="ANK_REP_REGION DOMAIN-CONTAINING PROTEIN"/>
    <property type="match status" value="1"/>
</dbReference>
<keyword evidence="1" id="KW-0677">Repeat</keyword>
<reference evidence="6" key="1">
    <citation type="submission" date="2025-08" db="UniProtKB">
        <authorList>
            <consortium name="RefSeq"/>
        </authorList>
    </citation>
    <scope>IDENTIFICATION</scope>
    <source>
        <tissue evidence="6">Whole sample</tissue>
    </source>
</reference>
<feature type="repeat" description="ANK" evidence="3">
    <location>
        <begin position="816"/>
        <end position="848"/>
    </location>
</feature>
<feature type="repeat" description="ANK" evidence="3">
    <location>
        <begin position="1045"/>
        <end position="1077"/>
    </location>
</feature>
<keyword evidence="5" id="KW-1185">Reference proteome</keyword>
<feature type="repeat" description="ANK" evidence="3">
    <location>
        <begin position="787"/>
        <end position="815"/>
    </location>
</feature>
<feature type="repeat" description="ANK" evidence="3">
    <location>
        <begin position="1078"/>
        <end position="1110"/>
    </location>
</feature>
<feature type="repeat" description="ANK" evidence="3">
    <location>
        <begin position="915"/>
        <end position="947"/>
    </location>
</feature>
<feature type="domain" description="Novel STAND NTPase 3" evidence="4">
    <location>
        <begin position="89"/>
        <end position="243"/>
    </location>
</feature>
<dbReference type="InterPro" id="IPR036770">
    <property type="entry name" value="Ankyrin_rpt-contain_sf"/>
</dbReference>
<feature type="repeat" description="ANK" evidence="3">
    <location>
        <begin position="1111"/>
        <end position="1143"/>
    </location>
</feature>
<dbReference type="Pfam" id="PF20720">
    <property type="entry name" value="nSTAND3"/>
    <property type="match status" value="1"/>
</dbReference>
<gene>
    <name evidence="6" type="primary">LOC111104605</name>
</gene>
<dbReference type="InterPro" id="IPR027417">
    <property type="entry name" value="P-loop_NTPase"/>
</dbReference>
<dbReference type="SUPFAM" id="SSF48403">
    <property type="entry name" value="Ankyrin repeat"/>
    <property type="match status" value="2"/>
</dbReference>
<feature type="repeat" description="ANK" evidence="3">
    <location>
        <begin position="948"/>
        <end position="980"/>
    </location>
</feature>
<dbReference type="PROSITE" id="PS50088">
    <property type="entry name" value="ANK_REPEAT"/>
    <property type="match status" value="17"/>
</dbReference>
<proteinExistence type="predicted"/>
<evidence type="ECO:0000313" key="5">
    <source>
        <dbReference type="Proteomes" id="UP000694844"/>
    </source>
</evidence>
<feature type="repeat" description="ANK" evidence="3">
    <location>
        <begin position="1177"/>
        <end position="1209"/>
    </location>
</feature>
<feature type="repeat" description="ANK" evidence="3">
    <location>
        <begin position="882"/>
        <end position="914"/>
    </location>
</feature>
<dbReference type="SUPFAM" id="SSF52540">
    <property type="entry name" value="P-loop containing nucleoside triphosphate hydrolases"/>
    <property type="match status" value="1"/>
</dbReference>
<dbReference type="PRINTS" id="PR01415">
    <property type="entry name" value="ANKYRIN"/>
</dbReference>
<dbReference type="Proteomes" id="UP000694844">
    <property type="component" value="Chromosome 7"/>
</dbReference>
<evidence type="ECO:0000256" key="2">
    <source>
        <dbReference type="ARBA" id="ARBA00023043"/>
    </source>
</evidence>